<dbReference type="eggNOG" id="COG1695">
    <property type="taxonomic scope" value="Bacteria"/>
</dbReference>
<organism evidence="3 4">
    <name type="scientific">Cellulomonas fimi (strain ATCC 484 / DSM 20113 / JCM 1341 / CCUG 24087 / LMG 16345 / NBRC 15513 / NCIMB 8980 / NCTC 7547 / NRS-133)</name>
    <dbReference type="NCBI Taxonomy" id="590998"/>
    <lineage>
        <taxon>Bacteria</taxon>
        <taxon>Bacillati</taxon>
        <taxon>Actinomycetota</taxon>
        <taxon>Actinomycetes</taxon>
        <taxon>Micrococcales</taxon>
        <taxon>Cellulomonadaceae</taxon>
        <taxon>Cellulomonas</taxon>
    </lineage>
</organism>
<dbReference type="Gene3D" id="1.10.10.10">
    <property type="entry name" value="Winged helix-like DNA-binding domain superfamily/Winged helix DNA-binding domain"/>
    <property type="match status" value="1"/>
</dbReference>
<accession>F4H8P8</accession>
<dbReference type="InterPro" id="IPR005149">
    <property type="entry name" value="Tscrpt_reg_PadR_N"/>
</dbReference>
<feature type="coiled-coil region" evidence="1">
    <location>
        <begin position="119"/>
        <end position="146"/>
    </location>
</feature>
<keyword evidence="1" id="KW-0175">Coiled coil</keyword>
<dbReference type="PANTHER" id="PTHR33169:SF27">
    <property type="entry name" value="TRANSCRIPTIONAL REGULATOR PADR FAMILY PROTEIN"/>
    <property type="match status" value="1"/>
</dbReference>
<dbReference type="HOGENOM" id="CLU_089258_4_0_11"/>
<evidence type="ECO:0000313" key="4">
    <source>
        <dbReference type="Proteomes" id="UP000008460"/>
    </source>
</evidence>
<dbReference type="PANTHER" id="PTHR33169">
    <property type="entry name" value="PADR-FAMILY TRANSCRIPTIONAL REGULATOR"/>
    <property type="match status" value="1"/>
</dbReference>
<evidence type="ECO:0000313" key="3">
    <source>
        <dbReference type="EMBL" id="AEE47056.1"/>
    </source>
</evidence>
<dbReference type="KEGG" id="cfi:Celf_2935"/>
<dbReference type="InterPro" id="IPR036390">
    <property type="entry name" value="WH_DNA-bd_sf"/>
</dbReference>
<sequence>MAELSAVAVLVLGLLRERPRHPYDVFQTLVERGDARLVRVNPGAVYHAVERLERDGLVAAVGTERCGNRPERTTYRLTTTGRDAYEQRLASFLGDEHPVHPVFPVGLAEAVDLPRTVVVDALSRRRAREAERLARLEDAYDQVRADGLPRRYLLDVEHDVAHLRHEVAWLDATLAELADDTLDWGAPFPADFARARHARRAATLAAPAAPATH</sequence>
<gene>
    <name evidence="3" type="ordered locus">Celf_2935</name>
</gene>
<protein>
    <submittedName>
        <fullName evidence="3">Transcriptional regulator PadR family protein</fullName>
    </submittedName>
</protein>
<dbReference type="Proteomes" id="UP000008460">
    <property type="component" value="Chromosome"/>
</dbReference>
<name>F4H8P8_CELFA</name>
<dbReference type="STRING" id="590998.Celf_2935"/>
<keyword evidence="4" id="KW-1185">Reference proteome</keyword>
<feature type="domain" description="Transcription regulator PadR N-terminal" evidence="2">
    <location>
        <begin position="11"/>
        <end position="86"/>
    </location>
</feature>
<dbReference type="RefSeq" id="WP_013772082.1">
    <property type="nucleotide sequence ID" value="NC_015514.1"/>
</dbReference>
<reference evidence="3 4" key="1">
    <citation type="submission" date="2011-04" db="EMBL/GenBank/DDBJ databases">
        <title>Complete sequence of Cellulomonas fimi ATCC 484.</title>
        <authorList>
            <consortium name="US DOE Joint Genome Institute"/>
            <person name="Lucas S."/>
            <person name="Han J."/>
            <person name="Lapidus A."/>
            <person name="Cheng J.-F."/>
            <person name="Goodwin L."/>
            <person name="Pitluck S."/>
            <person name="Peters L."/>
            <person name="Chertkov O."/>
            <person name="Detter J.C."/>
            <person name="Han C."/>
            <person name="Tapia R."/>
            <person name="Land M."/>
            <person name="Hauser L."/>
            <person name="Kyrpides N."/>
            <person name="Ivanova N."/>
            <person name="Ovchinnikova G."/>
            <person name="Pagani I."/>
            <person name="Mead D."/>
            <person name="Brumm P."/>
            <person name="Woyke T."/>
        </authorList>
    </citation>
    <scope>NUCLEOTIDE SEQUENCE [LARGE SCALE GENOMIC DNA]</scope>
    <source>
        <strain evidence="4">ATCC 484 / DSM 20113 / JCM 1341 / NBRC 15513 / NCIMB 8980 / NCTC 7547</strain>
    </source>
</reference>
<dbReference type="EMBL" id="CP002666">
    <property type="protein sequence ID" value="AEE47056.1"/>
    <property type="molecule type" value="Genomic_DNA"/>
</dbReference>
<proteinExistence type="predicted"/>
<dbReference type="InterPro" id="IPR052509">
    <property type="entry name" value="Metal_resp_DNA-bind_regulator"/>
</dbReference>
<dbReference type="SUPFAM" id="SSF46785">
    <property type="entry name" value="Winged helix' DNA-binding domain"/>
    <property type="match status" value="1"/>
</dbReference>
<evidence type="ECO:0000256" key="1">
    <source>
        <dbReference type="SAM" id="Coils"/>
    </source>
</evidence>
<evidence type="ECO:0000259" key="2">
    <source>
        <dbReference type="Pfam" id="PF03551"/>
    </source>
</evidence>
<dbReference type="AlphaFoldDB" id="F4H8P8"/>
<dbReference type="InterPro" id="IPR036388">
    <property type="entry name" value="WH-like_DNA-bd_sf"/>
</dbReference>
<dbReference type="Pfam" id="PF03551">
    <property type="entry name" value="PadR"/>
    <property type="match status" value="1"/>
</dbReference>